<evidence type="ECO:0000256" key="5">
    <source>
        <dbReference type="ARBA" id="ARBA00023136"/>
    </source>
</evidence>
<evidence type="ECO:0000256" key="7">
    <source>
        <dbReference type="SAM" id="Phobius"/>
    </source>
</evidence>
<dbReference type="InterPro" id="IPR003838">
    <property type="entry name" value="ABC3_permease_C"/>
</dbReference>
<name>A0ABN0U625_9GAMM</name>
<proteinExistence type="inferred from homology"/>
<dbReference type="PANTHER" id="PTHR30572">
    <property type="entry name" value="MEMBRANE COMPONENT OF TRANSPORTER-RELATED"/>
    <property type="match status" value="1"/>
</dbReference>
<protein>
    <submittedName>
        <fullName evidence="9">FtsX-like permease family protein</fullName>
    </submittedName>
</protein>
<dbReference type="Proteomes" id="UP001500657">
    <property type="component" value="Unassembled WGS sequence"/>
</dbReference>
<feature type="transmembrane region" description="Helical" evidence="7">
    <location>
        <begin position="380"/>
        <end position="401"/>
    </location>
</feature>
<keyword evidence="5 7" id="KW-0472">Membrane</keyword>
<feature type="domain" description="ABC3 transporter permease C-terminal" evidence="8">
    <location>
        <begin position="298"/>
        <end position="398"/>
    </location>
</feature>
<comment type="similarity">
    <text evidence="6">Belongs to the ABC-4 integral membrane protein family.</text>
</comment>
<keyword evidence="10" id="KW-1185">Reference proteome</keyword>
<dbReference type="InterPro" id="IPR050250">
    <property type="entry name" value="Macrolide_Exporter_MacB"/>
</dbReference>
<dbReference type="PROSITE" id="PS51257">
    <property type="entry name" value="PROKAR_LIPOPROTEIN"/>
    <property type="match status" value="1"/>
</dbReference>
<reference evidence="9 10" key="1">
    <citation type="journal article" date="2019" name="Int. J. Syst. Evol. Microbiol.">
        <title>The Global Catalogue of Microorganisms (GCM) 10K type strain sequencing project: providing services to taxonomists for standard genome sequencing and annotation.</title>
        <authorList>
            <consortium name="The Broad Institute Genomics Platform"/>
            <consortium name="The Broad Institute Genome Sequencing Center for Infectious Disease"/>
            <person name="Wu L."/>
            <person name="Ma J."/>
        </authorList>
    </citation>
    <scope>NUCLEOTIDE SEQUENCE [LARGE SCALE GENOMIC DNA]</scope>
    <source>
        <strain evidence="9 10">JCM 16242</strain>
    </source>
</reference>
<dbReference type="RefSeq" id="WP_343879213.1">
    <property type="nucleotide sequence ID" value="NZ_BAAAFO010000001.1"/>
</dbReference>
<evidence type="ECO:0000313" key="10">
    <source>
        <dbReference type="Proteomes" id="UP001500657"/>
    </source>
</evidence>
<dbReference type="PANTHER" id="PTHR30572:SF4">
    <property type="entry name" value="ABC TRANSPORTER PERMEASE YTRF"/>
    <property type="match status" value="1"/>
</dbReference>
<dbReference type="Pfam" id="PF02687">
    <property type="entry name" value="FtsX"/>
    <property type="match status" value="1"/>
</dbReference>
<evidence type="ECO:0000259" key="8">
    <source>
        <dbReference type="Pfam" id="PF02687"/>
    </source>
</evidence>
<organism evidence="9 10">
    <name type="scientific">Rhodanobacter caeni</name>
    <dbReference type="NCBI Taxonomy" id="657654"/>
    <lineage>
        <taxon>Bacteria</taxon>
        <taxon>Pseudomonadati</taxon>
        <taxon>Pseudomonadota</taxon>
        <taxon>Gammaproteobacteria</taxon>
        <taxon>Lysobacterales</taxon>
        <taxon>Rhodanobacteraceae</taxon>
        <taxon>Rhodanobacter</taxon>
    </lineage>
</organism>
<keyword evidence="4 7" id="KW-1133">Transmembrane helix</keyword>
<sequence>MSMRMLLSMLRRHSLMPGLVMLQVALACAILCNVLFLTWQKLEPMLAPSGLADKDLILVDQVVSPQRAWTAAEVAAGVEALRRTAGVRSASAAFGLPMVNSVLMDITLQGGNGAKVGVNGYLGEGLVQTLGLQLAQGRDFLPAEYRDFGMGVSGYPWDAGVAQPVIITRSLARKLFDDGNAIGRTLSDPSDKDDAGYRVVGVVRHLLRNQLGQATDGRADNTVLLARRIAATTLLSYAVRVDPGMREVALKGVKATVKREFGPLMGPNPTARVSFYSERRERAFQSQRAALWLFAGVTLAVVIVTVIGIMGLTGFWVQRRTRHIGIRRALGARRADILRYFLVENLLIVGVGIAIGMLLAYLGNGWLMRHYELSRLPWTFLPWGALVMVILSQLAVLGPALRAAAVPPVVATRSV</sequence>
<feature type="transmembrane region" description="Helical" evidence="7">
    <location>
        <begin position="289"/>
        <end position="317"/>
    </location>
</feature>
<accession>A0ABN0U625</accession>
<gene>
    <name evidence="9" type="ORF">GCM10009126_01410</name>
</gene>
<feature type="transmembrane region" description="Helical" evidence="7">
    <location>
        <begin position="337"/>
        <end position="360"/>
    </location>
</feature>
<evidence type="ECO:0000313" key="9">
    <source>
        <dbReference type="EMBL" id="GAA0239512.1"/>
    </source>
</evidence>
<comment type="caution">
    <text evidence="9">The sequence shown here is derived from an EMBL/GenBank/DDBJ whole genome shotgun (WGS) entry which is preliminary data.</text>
</comment>
<keyword evidence="3 7" id="KW-0812">Transmembrane</keyword>
<evidence type="ECO:0000256" key="4">
    <source>
        <dbReference type="ARBA" id="ARBA00022989"/>
    </source>
</evidence>
<evidence type="ECO:0000256" key="1">
    <source>
        <dbReference type="ARBA" id="ARBA00004651"/>
    </source>
</evidence>
<evidence type="ECO:0000256" key="3">
    <source>
        <dbReference type="ARBA" id="ARBA00022692"/>
    </source>
</evidence>
<evidence type="ECO:0000256" key="6">
    <source>
        <dbReference type="ARBA" id="ARBA00038076"/>
    </source>
</evidence>
<dbReference type="EMBL" id="BAAAFO010000001">
    <property type="protein sequence ID" value="GAA0239512.1"/>
    <property type="molecule type" value="Genomic_DNA"/>
</dbReference>
<keyword evidence="2" id="KW-1003">Cell membrane</keyword>
<comment type="subcellular location">
    <subcellularLocation>
        <location evidence="1">Cell membrane</location>
        <topology evidence="1">Multi-pass membrane protein</topology>
    </subcellularLocation>
</comment>
<evidence type="ECO:0000256" key="2">
    <source>
        <dbReference type="ARBA" id="ARBA00022475"/>
    </source>
</evidence>